<evidence type="ECO:0000313" key="2">
    <source>
        <dbReference type="Proteomes" id="UP000821845"/>
    </source>
</evidence>
<gene>
    <name evidence="1" type="ORF">HPB50_008748</name>
</gene>
<proteinExistence type="predicted"/>
<dbReference type="EMBL" id="CM023490">
    <property type="protein sequence ID" value="KAH6942633.1"/>
    <property type="molecule type" value="Genomic_DNA"/>
</dbReference>
<dbReference type="Proteomes" id="UP000821845">
    <property type="component" value="Chromosome 10"/>
</dbReference>
<comment type="caution">
    <text evidence="1">The sequence shown here is derived from an EMBL/GenBank/DDBJ whole genome shotgun (WGS) entry which is preliminary data.</text>
</comment>
<name>A0ACB7T929_HYAAI</name>
<sequence length="777" mass="87050">MDCATVGVSENQSTVTPCPSDTSDAPTKPSHITPADVASARGRFTGSAIDWASACTATRERGCRIVRHLAVWNEFLLHSRLELRESCSSRGHSKLSLVTTDEHNWPLPDEDELHVSATLVNVLLKTHHCVTCVALNTGPLRAQVDLLGDALRGNNSCVKSLSLVFESFQSDRSVWRALPSLLQLEELECASTEECPDEFLDAVSALLVETKSLTALRMSALRIVRRGYGPLFMGRPSRLCPRKDLYKSCEDLVVVDHDMKNYVVERFVHALKRNSSVRELSLNESVVSEVSHEAFVGYLTNNSGPLSAFRVVAADDSNRFSADRILMALMNNATVSKLALIGLYISDCCSLLVQRILGRHRTLRSFELSVRNYYWSGRLNTLPRRMNFDSWLVTLAQNDSLEEVTLKFEMAYVFSEPEKWQVFAKELPKRKNLKKVTIDASREAHFLSAVCRMLSLNGVEDKVSFPAYNVQGNVDLLECRSFSGIYACLFGSPEPQFYHLFSRLPSFYHITTLHLDVWISSLEETLSRRIVECIESTTSIKKLRLISSLRDAPTSDYWVAIIAALSRNDSVRELQVQARVQDPEHADALARVAKASVKIGKVHFVVGGTVETAALVRRLSSGIENSYNLVSVTLDGQVDAEVIGDWFAVRQVTRRNSSIVTRATRFLAAEECCDGFDAAALEQVSRHPELLTEIADQLVISEADAKAKVRRKLREFEDLHSFMRLAGVVNSRVECHRNHDDGAQTQLENLNEYCWLHVRQYLTLDDIGEHGHTPTSQ</sequence>
<accession>A0ACB7T929</accession>
<keyword evidence="2" id="KW-1185">Reference proteome</keyword>
<reference evidence="1" key="1">
    <citation type="submission" date="2020-05" db="EMBL/GenBank/DDBJ databases">
        <title>Large-scale comparative analyses of tick genomes elucidate their genetic diversity and vector capacities.</title>
        <authorList>
            <person name="Jia N."/>
            <person name="Wang J."/>
            <person name="Shi W."/>
            <person name="Du L."/>
            <person name="Sun Y."/>
            <person name="Zhan W."/>
            <person name="Jiang J."/>
            <person name="Wang Q."/>
            <person name="Zhang B."/>
            <person name="Ji P."/>
            <person name="Sakyi L.B."/>
            <person name="Cui X."/>
            <person name="Yuan T."/>
            <person name="Jiang B."/>
            <person name="Yang W."/>
            <person name="Lam T.T.-Y."/>
            <person name="Chang Q."/>
            <person name="Ding S."/>
            <person name="Wang X."/>
            <person name="Zhu J."/>
            <person name="Ruan X."/>
            <person name="Zhao L."/>
            <person name="Wei J."/>
            <person name="Que T."/>
            <person name="Du C."/>
            <person name="Cheng J."/>
            <person name="Dai P."/>
            <person name="Han X."/>
            <person name="Huang E."/>
            <person name="Gao Y."/>
            <person name="Liu J."/>
            <person name="Shao H."/>
            <person name="Ye R."/>
            <person name="Li L."/>
            <person name="Wei W."/>
            <person name="Wang X."/>
            <person name="Wang C."/>
            <person name="Yang T."/>
            <person name="Huo Q."/>
            <person name="Li W."/>
            <person name="Guo W."/>
            <person name="Chen H."/>
            <person name="Zhou L."/>
            <person name="Ni X."/>
            <person name="Tian J."/>
            <person name="Zhou Y."/>
            <person name="Sheng Y."/>
            <person name="Liu T."/>
            <person name="Pan Y."/>
            <person name="Xia L."/>
            <person name="Li J."/>
            <person name="Zhao F."/>
            <person name="Cao W."/>
        </authorList>
    </citation>
    <scope>NUCLEOTIDE SEQUENCE</scope>
    <source>
        <strain evidence="1">Hyas-2018</strain>
    </source>
</reference>
<evidence type="ECO:0000313" key="1">
    <source>
        <dbReference type="EMBL" id="KAH6942633.1"/>
    </source>
</evidence>
<protein>
    <submittedName>
        <fullName evidence="1">Uncharacterized protein</fullName>
    </submittedName>
</protein>
<organism evidence="1 2">
    <name type="scientific">Hyalomma asiaticum</name>
    <name type="common">Tick</name>
    <dbReference type="NCBI Taxonomy" id="266040"/>
    <lineage>
        <taxon>Eukaryota</taxon>
        <taxon>Metazoa</taxon>
        <taxon>Ecdysozoa</taxon>
        <taxon>Arthropoda</taxon>
        <taxon>Chelicerata</taxon>
        <taxon>Arachnida</taxon>
        <taxon>Acari</taxon>
        <taxon>Parasitiformes</taxon>
        <taxon>Ixodida</taxon>
        <taxon>Ixodoidea</taxon>
        <taxon>Ixodidae</taxon>
        <taxon>Hyalomminae</taxon>
        <taxon>Hyalomma</taxon>
    </lineage>
</organism>